<feature type="region of interest" description="Disordered" evidence="6">
    <location>
        <begin position="513"/>
        <end position="537"/>
    </location>
</feature>
<name>A0AAE0HWZ8_9PEZI</name>
<dbReference type="GO" id="GO:0015205">
    <property type="term" value="F:nucleobase transmembrane transporter activity"/>
    <property type="evidence" value="ECO:0007669"/>
    <property type="project" value="TreeGrafter"/>
</dbReference>
<comment type="similarity">
    <text evidence="2">Belongs to the purine-cytosine permease (2.A.39) family.</text>
</comment>
<dbReference type="EMBL" id="JAUEDM010000007">
    <property type="protein sequence ID" value="KAK3314112.1"/>
    <property type="molecule type" value="Genomic_DNA"/>
</dbReference>
<evidence type="ECO:0000256" key="4">
    <source>
        <dbReference type="ARBA" id="ARBA00022989"/>
    </source>
</evidence>
<keyword evidence="3 7" id="KW-0812">Transmembrane</keyword>
<keyword evidence="9" id="KW-1185">Reference proteome</keyword>
<reference evidence="8" key="2">
    <citation type="submission" date="2023-06" db="EMBL/GenBank/DDBJ databases">
        <authorList>
            <consortium name="Lawrence Berkeley National Laboratory"/>
            <person name="Haridas S."/>
            <person name="Hensen N."/>
            <person name="Bonometti L."/>
            <person name="Westerberg I."/>
            <person name="Brannstrom I.O."/>
            <person name="Guillou S."/>
            <person name="Cros-Aarteil S."/>
            <person name="Calhoun S."/>
            <person name="Kuo A."/>
            <person name="Mondo S."/>
            <person name="Pangilinan J."/>
            <person name="Riley R."/>
            <person name="Labutti K."/>
            <person name="Andreopoulos B."/>
            <person name="Lipzen A."/>
            <person name="Chen C."/>
            <person name="Yanf M."/>
            <person name="Daum C."/>
            <person name="Ng V."/>
            <person name="Clum A."/>
            <person name="Steindorff A."/>
            <person name="Ohm R."/>
            <person name="Martin F."/>
            <person name="Silar P."/>
            <person name="Natvig D."/>
            <person name="Lalanne C."/>
            <person name="Gautier V."/>
            <person name="Ament-Velasquez S.L."/>
            <person name="Kruys A."/>
            <person name="Hutchinson M.I."/>
            <person name="Powell A.J."/>
            <person name="Barry K."/>
            <person name="Miller A.N."/>
            <person name="Grigoriev I.V."/>
            <person name="Debuchy R."/>
            <person name="Gladieux P."/>
            <person name="Thoren M.H."/>
            <person name="Johannesson H."/>
        </authorList>
    </citation>
    <scope>NUCLEOTIDE SEQUENCE</scope>
    <source>
        <strain evidence="8">CBS 118394</strain>
    </source>
</reference>
<protein>
    <submittedName>
        <fullName evidence="8">Permease for cytosine/purines, uracil, thiamine, allantoin-domain-containing protein</fullName>
    </submittedName>
</protein>
<dbReference type="Proteomes" id="UP001283341">
    <property type="component" value="Unassembled WGS sequence"/>
</dbReference>
<dbReference type="AlphaFoldDB" id="A0AAE0HWZ8"/>
<keyword evidence="5 7" id="KW-0472">Membrane</keyword>
<evidence type="ECO:0000256" key="7">
    <source>
        <dbReference type="SAM" id="Phobius"/>
    </source>
</evidence>
<evidence type="ECO:0000256" key="3">
    <source>
        <dbReference type="ARBA" id="ARBA00022692"/>
    </source>
</evidence>
<feature type="transmembrane region" description="Helical" evidence="7">
    <location>
        <begin position="389"/>
        <end position="409"/>
    </location>
</feature>
<organism evidence="8 9">
    <name type="scientific">Apodospora peruviana</name>
    <dbReference type="NCBI Taxonomy" id="516989"/>
    <lineage>
        <taxon>Eukaryota</taxon>
        <taxon>Fungi</taxon>
        <taxon>Dikarya</taxon>
        <taxon>Ascomycota</taxon>
        <taxon>Pezizomycotina</taxon>
        <taxon>Sordariomycetes</taxon>
        <taxon>Sordariomycetidae</taxon>
        <taxon>Sordariales</taxon>
        <taxon>Lasiosphaeriaceae</taxon>
        <taxon>Apodospora</taxon>
    </lineage>
</organism>
<feature type="transmembrane region" description="Helical" evidence="7">
    <location>
        <begin position="298"/>
        <end position="315"/>
    </location>
</feature>
<feature type="compositionally biased region" description="Basic and acidic residues" evidence="6">
    <location>
        <begin position="513"/>
        <end position="531"/>
    </location>
</feature>
<feature type="transmembrane region" description="Helical" evidence="7">
    <location>
        <begin position="477"/>
        <end position="496"/>
    </location>
</feature>
<proteinExistence type="inferred from homology"/>
<dbReference type="InterPro" id="IPR001248">
    <property type="entry name" value="Pur-cyt_permease"/>
</dbReference>
<evidence type="ECO:0000256" key="5">
    <source>
        <dbReference type="ARBA" id="ARBA00023136"/>
    </source>
</evidence>
<evidence type="ECO:0000256" key="2">
    <source>
        <dbReference type="ARBA" id="ARBA00008974"/>
    </source>
</evidence>
<evidence type="ECO:0000313" key="8">
    <source>
        <dbReference type="EMBL" id="KAK3314112.1"/>
    </source>
</evidence>
<feature type="transmembrane region" description="Helical" evidence="7">
    <location>
        <begin position="164"/>
        <end position="185"/>
    </location>
</feature>
<feature type="transmembrane region" description="Helical" evidence="7">
    <location>
        <begin position="73"/>
        <end position="95"/>
    </location>
</feature>
<dbReference type="PANTHER" id="PTHR30618:SF15">
    <property type="entry name" value="NICOTINAMIDE RIBOSIDE TRANSPORTER 1-RELATED"/>
    <property type="match status" value="1"/>
</dbReference>
<feature type="transmembrane region" description="Helical" evidence="7">
    <location>
        <begin position="43"/>
        <end position="67"/>
    </location>
</feature>
<feature type="transmembrane region" description="Helical" evidence="7">
    <location>
        <begin position="327"/>
        <end position="354"/>
    </location>
</feature>
<feature type="transmembrane region" description="Helical" evidence="7">
    <location>
        <begin position="107"/>
        <end position="128"/>
    </location>
</feature>
<feature type="transmembrane region" description="Helical" evidence="7">
    <location>
        <begin position="366"/>
        <end position="383"/>
    </location>
</feature>
<gene>
    <name evidence="8" type="ORF">B0H66DRAFT_503985</name>
</gene>
<accession>A0AAE0HWZ8</accession>
<dbReference type="Gene3D" id="1.10.4160.10">
    <property type="entry name" value="Hydantoin permease"/>
    <property type="match status" value="1"/>
</dbReference>
<evidence type="ECO:0000256" key="1">
    <source>
        <dbReference type="ARBA" id="ARBA00004141"/>
    </source>
</evidence>
<evidence type="ECO:0000256" key="6">
    <source>
        <dbReference type="SAM" id="MobiDB-lite"/>
    </source>
</evidence>
<evidence type="ECO:0000313" key="9">
    <source>
        <dbReference type="Proteomes" id="UP001283341"/>
    </source>
</evidence>
<reference evidence="8" key="1">
    <citation type="journal article" date="2023" name="Mol. Phylogenet. Evol.">
        <title>Genome-scale phylogeny and comparative genomics of the fungal order Sordariales.</title>
        <authorList>
            <person name="Hensen N."/>
            <person name="Bonometti L."/>
            <person name="Westerberg I."/>
            <person name="Brannstrom I.O."/>
            <person name="Guillou S."/>
            <person name="Cros-Aarteil S."/>
            <person name="Calhoun S."/>
            <person name="Haridas S."/>
            <person name="Kuo A."/>
            <person name="Mondo S."/>
            <person name="Pangilinan J."/>
            <person name="Riley R."/>
            <person name="LaButti K."/>
            <person name="Andreopoulos B."/>
            <person name="Lipzen A."/>
            <person name="Chen C."/>
            <person name="Yan M."/>
            <person name="Daum C."/>
            <person name="Ng V."/>
            <person name="Clum A."/>
            <person name="Steindorff A."/>
            <person name="Ohm R.A."/>
            <person name="Martin F."/>
            <person name="Silar P."/>
            <person name="Natvig D.O."/>
            <person name="Lalanne C."/>
            <person name="Gautier V."/>
            <person name="Ament-Velasquez S.L."/>
            <person name="Kruys A."/>
            <person name="Hutchinson M.I."/>
            <person name="Powell A.J."/>
            <person name="Barry K."/>
            <person name="Miller A.N."/>
            <person name="Grigoriev I.V."/>
            <person name="Debuchy R."/>
            <person name="Gladieux P."/>
            <person name="Hiltunen Thoren M."/>
            <person name="Johannesson H."/>
        </authorList>
    </citation>
    <scope>NUCLEOTIDE SEQUENCE</scope>
    <source>
        <strain evidence="8">CBS 118394</strain>
    </source>
</reference>
<dbReference type="InterPro" id="IPR045225">
    <property type="entry name" value="Uracil/uridine/allantoin_perm"/>
</dbReference>
<dbReference type="PANTHER" id="PTHR30618">
    <property type="entry name" value="NCS1 FAMILY PURINE/PYRIMIDINE TRANSPORTER"/>
    <property type="match status" value="1"/>
</dbReference>
<feature type="transmembrane region" description="Helical" evidence="7">
    <location>
        <begin position="267"/>
        <end position="291"/>
    </location>
</feature>
<dbReference type="GO" id="GO:0005886">
    <property type="term" value="C:plasma membrane"/>
    <property type="evidence" value="ECO:0007669"/>
    <property type="project" value="TreeGrafter"/>
</dbReference>
<keyword evidence="4 7" id="KW-1133">Transmembrane helix</keyword>
<dbReference type="Pfam" id="PF02133">
    <property type="entry name" value="Transp_cyt_pur"/>
    <property type="match status" value="1"/>
</dbReference>
<comment type="subcellular location">
    <subcellularLocation>
        <location evidence="1">Membrane</location>
        <topology evidence="1">Multi-pass membrane protein</topology>
    </subcellularLocation>
</comment>
<feature type="transmembrane region" description="Helical" evidence="7">
    <location>
        <begin position="191"/>
        <end position="215"/>
    </location>
</feature>
<comment type="caution">
    <text evidence="8">The sequence shown here is derived from an EMBL/GenBank/DDBJ whole genome shotgun (WGS) entry which is preliminary data.</text>
</comment>
<sequence length="537" mass="58735">MAAILNKLRIKDDEHGRPTDRWTNPDILPVLPENRTFTKKSYFGFWVAAAISATYWTIGSASIAAGLSAGQAIGAIIVGAAVSGLVCWGCGEFGIQYGLGFPMMSRAAFGMYGSYFVVILKCFSNFVYSGIQSYWGGIAIRVMLSAIFPSFHNMRNTLPESANITTKDFIGTIIYFVFFVALLFVKPYKLQSFFLVSFVGVTLTMLGMFIWALAANKGAGNLVAPPVAISAAETTFQFFQAICSLAATYTGVAIRHSDWSRYTKTPAAARLGACVASPLFVAIAAIVGILVTSASKDLYGIIIWNPMSLLAHIQVVDYSATTRAGTFFAGLGWFLSQLAVNVSSNAVATGMDLASILPQWINARRGSLILAVIAISSTPWNLVNSPGTFITVIGSLGLFISPLIGIYLADYFTVRRKIYKVPDLYIGDKSSIYWFQWGFHWRGFLTWLSLIWMSLPGFAAKIGGFEIHVAWIRIFRVSYLIGLCGGFIIYNLICWLSPVPGVGIMEPYEFHRETDGGSEKDSVIREEKEVSRSSSNV</sequence>